<dbReference type="PANTHER" id="PTHR12526">
    <property type="entry name" value="GLYCOSYLTRANSFERASE"/>
    <property type="match status" value="1"/>
</dbReference>
<evidence type="ECO:0000313" key="2">
    <source>
        <dbReference type="Proteomes" id="UP000076935"/>
    </source>
</evidence>
<dbReference type="Gene3D" id="3.40.50.2000">
    <property type="entry name" value="Glycogen Phosphorylase B"/>
    <property type="match status" value="2"/>
</dbReference>
<dbReference type="CDD" id="cd03801">
    <property type="entry name" value="GT4_PimA-like"/>
    <property type="match status" value="1"/>
</dbReference>
<reference evidence="1 2" key="1">
    <citation type="submission" date="2016-01" db="EMBL/GenBank/DDBJ databases">
        <title>Investigation of taxonomic status of Bacillus aminovorans.</title>
        <authorList>
            <person name="Verma A."/>
            <person name="Pal Y."/>
            <person name="Krishnamurthi S."/>
        </authorList>
    </citation>
    <scope>NUCLEOTIDE SEQUENCE [LARGE SCALE GENOMIC DNA]</scope>
    <source>
        <strain evidence="1 2">DSM 1314</strain>
    </source>
</reference>
<dbReference type="RefSeq" id="WP_063966438.1">
    <property type="nucleotide sequence ID" value="NZ_JBCNAN010000013.1"/>
</dbReference>
<evidence type="ECO:0000313" key="1">
    <source>
        <dbReference type="EMBL" id="OAH59746.1"/>
    </source>
</evidence>
<sequence>MNILFITHGKPEVPGKGDQVRAFQQIKSLLKKGHTVHCLFQEKNEAYWCCATSIINGESKEKHKIKTKSKHLSVAKSFFLKGYPLSVSLHSFPTLKGFLKQITDQTHYDVVQIQSKVLHNFSTNSIPGSTVLIDYIDAISLNLERRYKWTKKPLEKLAVKGELGRMKKYETFIKKQCSKAIIISPADKEFLHLRRVSQVDVVPNYIDLAYFHMNKFVENRKKAIVFTGTMGYAPNIDAAVRLVKDIYRPLKKKFSDLECWIVGANPAAEVKKLNKIEGVTVTGFVEDIREWQWKAAVYVCPLRFGAGQQNKILEAAALGCPIVMSNVTNSGIGFTNNEEAIICESNKEFVAQTEQVLLNQNLAESLAKQASHFVASHFSEEIVANQLVSAYRGTD</sequence>
<accession>A0A177L2S2</accession>
<keyword evidence="2" id="KW-1185">Reference proteome</keyword>
<comment type="caution">
    <text evidence="1">The sequence shown here is derived from an EMBL/GenBank/DDBJ whole genome shotgun (WGS) entry which is preliminary data.</text>
</comment>
<gene>
    <name evidence="1" type="ORF">AWH49_03260</name>
</gene>
<dbReference type="EMBL" id="LQWY01000056">
    <property type="protein sequence ID" value="OAH59746.1"/>
    <property type="molecule type" value="Genomic_DNA"/>
</dbReference>
<dbReference type="Proteomes" id="UP000076935">
    <property type="component" value="Unassembled WGS sequence"/>
</dbReference>
<dbReference type="Pfam" id="PF13692">
    <property type="entry name" value="Glyco_trans_1_4"/>
    <property type="match status" value="1"/>
</dbReference>
<dbReference type="AlphaFoldDB" id="A0A177L2S2"/>
<dbReference type="SUPFAM" id="SSF53756">
    <property type="entry name" value="UDP-Glycosyltransferase/glycogen phosphorylase"/>
    <property type="match status" value="1"/>
</dbReference>
<organism evidence="1 2">
    <name type="scientific">Domibacillus aminovorans</name>
    <dbReference type="NCBI Taxonomy" id="29332"/>
    <lineage>
        <taxon>Bacteria</taxon>
        <taxon>Bacillati</taxon>
        <taxon>Bacillota</taxon>
        <taxon>Bacilli</taxon>
        <taxon>Bacillales</taxon>
        <taxon>Bacillaceae</taxon>
        <taxon>Domibacillus</taxon>
    </lineage>
</organism>
<name>A0A177L2S2_9BACI</name>
<evidence type="ECO:0008006" key="3">
    <source>
        <dbReference type="Google" id="ProtNLM"/>
    </source>
</evidence>
<proteinExistence type="predicted"/>
<protein>
    <recommendedName>
        <fullName evidence="3">Glycosyltransferase subfamily 4-like N-terminal domain-containing protein</fullName>
    </recommendedName>
</protein>